<evidence type="ECO:0000313" key="5">
    <source>
        <dbReference type="EMBL" id="WMY18661.1"/>
    </source>
</evidence>
<dbReference type="FunFam" id="1.10.238.20:FF:000001">
    <property type="entry name" value="General odorant-binding protein lush"/>
    <property type="match status" value="1"/>
</dbReference>
<evidence type="ECO:0000256" key="3">
    <source>
        <dbReference type="ARBA" id="ARBA00022525"/>
    </source>
</evidence>
<protein>
    <submittedName>
        <fullName evidence="5">Odorant binding protein</fullName>
    </submittedName>
</protein>
<dbReference type="GO" id="GO:0005615">
    <property type="term" value="C:extracellular space"/>
    <property type="evidence" value="ECO:0007669"/>
    <property type="project" value="TreeGrafter"/>
</dbReference>
<dbReference type="Gene3D" id="1.10.238.20">
    <property type="entry name" value="Pheromone/general odorant binding protein domain"/>
    <property type="match status" value="1"/>
</dbReference>
<dbReference type="GO" id="GO:0007608">
    <property type="term" value="P:sensory perception of smell"/>
    <property type="evidence" value="ECO:0007669"/>
    <property type="project" value="TreeGrafter"/>
</dbReference>
<dbReference type="Pfam" id="PF01395">
    <property type="entry name" value="PBP_GOBP"/>
    <property type="match status" value="1"/>
</dbReference>
<keyword evidence="4" id="KW-0732">Signal</keyword>
<gene>
    <name evidence="5" type="primary">OBP10</name>
</gene>
<comment type="similarity">
    <text evidence="2">Belongs to the PBP/GOBP family.</text>
</comment>
<dbReference type="CDD" id="cd23992">
    <property type="entry name" value="PBP_GOBP"/>
    <property type="match status" value="1"/>
</dbReference>
<keyword evidence="3" id="KW-0964">Secreted</keyword>
<sequence>MQYFFFCYRCNLKKRKSCLFEMLKLVTLLVLCGVIIDVVRSGDELPPEVKQMMQNLHDSCVAETGVAENEIADANTGKFSGSDALKCYIKCFMSSLGMMDDDGNFDSEAYIDLLPPHMQDHGKKVVEACKPTGTGACDIAYNMNVCCYKFDPSKYHLF</sequence>
<comment type="subcellular location">
    <subcellularLocation>
        <location evidence="1">Secreted</location>
    </subcellularLocation>
</comment>
<evidence type="ECO:0000256" key="2">
    <source>
        <dbReference type="ARBA" id="ARBA00008098"/>
    </source>
</evidence>
<dbReference type="AlphaFoldDB" id="A0AA51WCU1"/>
<dbReference type="SUPFAM" id="SSF47565">
    <property type="entry name" value="Insect pheromone/odorant-binding proteins"/>
    <property type="match status" value="1"/>
</dbReference>
<proteinExistence type="evidence at transcript level"/>
<dbReference type="InterPro" id="IPR006170">
    <property type="entry name" value="PBP/GOBP"/>
</dbReference>
<dbReference type="InterPro" id="IPR036728">
    <property type="entry name" value="PBP_GOBP_sf"/>
</dbReference>
<evidence type="ECO:0000256" key="1">
    <source>
        <dbReference type="ARBA" id="ARBA00004613"/>
    </source>
</evidence>
<name>A0AA51WCU1_9HEMI</name>
<dbReference type="EMBL" id="OR221186">
    <property type="protein sequence ID" value="WMY18661.1"/>
    <property type="molecule type" value="mRNA"/>
</dbReference>
<reference evidence="5" key="1">
    <citation type="submission" date="2023-06" db="EMBL/GenBank/DDBJ databases">
        <authorList>
            <person name="Rostami E."/>
            <person name="Huang D."/>
            <person name="Fu J."/>
            <person name="Zheng L."/>
        </authorList>
    </citation>
    <scope>NUCLEOTIDE SEQUENCE</scope>
</reference>
<organism evidence="5">
    <name type="scientific">Paracoccus marginatus</name>
    <dbReference type="NCBI Taxonomy" id="252483"/>
    <lineage>
        <taxon>Eukaryota</taxon>
        <taxon>Metazoa</taxon>
        <taxon>Ecdysozoa</taxon>
        <taxon>Arthropoda</taxon>
        <taxon>Hexapoda</taxon>
        <taxon>Insecta</taxon>
        <taxon>Pterygota</taxon>
        <taxon>Neoptera</taxon>
        <taxon>Paraneoptera</taxon>
        <taxon>Hemiptera</taxon>
        <taxon>Sternorrhyncha</taxon>
        <taxon>Coccoidea</taxon>
        <taxon>Pseudococcidae</taxon>
        <taxon>Paracoccus</taxon>
    </lineage>
</organism>
<evidence type="ECO:0000256" key="4">
    <source>
        <dbReference type="ARBA" id="ARBA00022729"/>
    </source>
</evidence>
<dbReference type="PANTHER" id="PTHR11857:SF43">
    <property type="entry name" value="GEO07291P1-RELATED"/>
    <property type="match status" value="1"/>
</dbReference>
<dbReference type="GO" id="GO:0005549">
    <property type="term" value="F:odorant binding"/>
    <property type="evidence" value="ECO:0007669"/>
    <property type="project" value="InterPro"/>
</dbReference>
<dbReference type="SMART" id="SM00708">
    <property type="entry name" value="PhBP"/>
    <property type="match status" value="1"/>
</dbReference>
<dbReference type="PANTHER" id="PTHR11857">
    <property type="entry name" value="ODORANT BINDING PROTEIN-RELATED"/>
    <property type="match status" value="1"/>
</dbReference>
<accession>A0AA51WCU1</accession>